<dbReference type="Proteomes" id="UP001150217">
    <property type="component" value="Unassembled WGS sequence"/>
</dbReference>
<gene>
    <name evidence="2" type="ORF">C8R41DRAFT_842410</name>
</gene>
<evidence type="ECO:0008006" key="4">
    <source>
        <dbReference type="Google" id="ProtNLM"/>
    </source>
</evidence>
<name>A0ABQ8V8X7_9AGAR</name>
<evidence type="ECO:0000313" key="3">
    <source>
        <dbReference type="Proteomes" id="UP001150217"/>
    </source>
</evidence>
<sequence length="661" mass="75452">MSYEIVDITVGNSTETVSINKSLWVRDNNPGWRALIEGYFGQRSTLDSLKASEQPILEIPIAQEFDLPQKILIRSELQTMYKRVGALYRSNLRSGAIITGQPGCGKSTSVPYFLVEQLADKRPVYVVDKIEQVYFITNMGTWVSSAEVLHMRFEFPMQRTQHRIWVLIDSNPLKVEPKRIILTIGFTVYVPSPARERYKAWMVEHGIPLYFLNPWVPQDLRKCLPLILESICPQLQPLSQEVEEHFLDALYYCVPTPRALRLFLEPLLLKKQLEEQNLEPEQDSEQTPLVHEVQPLESGQMDLGIEQTSVNSQGMFNPANRDYVRAVAHAIERLNTLQDLAKFLEIRAEAGYASEISHQLLCIYRSESRGSPSNRYIKIASDTAYVDFASAWVGEELLRRHSEWKFSDLCEFYHKISETSDLAIAAGVMFNCLFVKRIITPSLTNLRFGLYSALNTLPKRQTRKTKIPHTRFIGSTLAPPSSKSALHCSNSQADEVDQLHPPDGYDTKEDDGDTDNSNTSSIPQPRWNGAFSLNRFHMIQEVEPVLCTLHVPYKRNNPLFDALLLQEDSPNCVTLWVIQVTAAKKHGGASAGYNNVKDIYNKSVEKYGDGNVRVGYMLLVPPKYHQVEWTFEDIHLLPENLRPRNGNVYVQVFEVDKLENM</sequence>
<dbReference type="EMBL" id="JANVFT010000060">
    <property type="protein sequence ID" value="KAJ4480801.1"/>
    <property type="molecule type" value="Genomic_DNA"/>
</dbReference>
<accession>A0ABQ8V8X7</accession>
<reference evidence="2" key="1">
    <citation type="submission" date="2022-08" db="EMBL/GenBank/DDBJ databases">
        <title>A Global Phylogenomic Analysis of the Shiitake Genus Lentinula.</title>
        <authorList>
            <consortium name="DOE Joint Genome Institute"/>
            <person name="Sierra-Patev S."/>
            <person name="Min B."/>
            <person name="Naranjo-Ortiz M."/>
            <person name="Looney B."/>
            <person name="Konkel Z."/>
            <person name="Slot J.C."/>
            <person name="Sakamoto Y."/>
            <person name="Steenwyk J.L."/>
            <person name="Rokas A."/>
            <person name="Carro J."/>
            <person name="Camarero S."/>
            <person name="Ferreira P."/>
            <person name="Molpeceres G."/>
            <person name="Ruiz-Duenas F.J."/>
            <person name="Serrano A."/>
            <person name="Henrissat B."/>
            <person name="Drula E."/>
            <person name="Hughes K.W."/>
            <person name="Mata J.L."/>
            <person name="Ishikawa N.K."/>
            <person name="Vargas-Isla R."/>
            <person name="Ushijima S."/>
            <person name="Smith C.A."/>
            <person name="Ahrendt S."/>
            <person name="Andreopoulos W."/>
            <person name="He G."/>
            <person name="Labutti K."/>
            <person name="Lipzen A."/>
            <person name="Ng V."/>
            <person name="Riley R."/>
            <person name="Sandor L."/>
            <person name="Barry K."/>
            <person name="Martinez A.T."/>
            <person name="Xiao Y."/>
            <person name="Gibbons J.G."/>
            <person name="Terashima K."/>
            <person name="Grigoriev I.V."/>
            <person name="Hibbett D.S."/>
        </authorList>
    </citation>
    <scope>NUCLEOTIDE SEQUENCE</scope>
    <source>
        <strain evidence="2">RHP3577 ss4</strain>
    </source>
</reference>
<dbReference type="InterPro" id="IPR052980">
    <property type="entry name" value="Crinkler_effector"/>
</dbReference>
<evidence type="ECO:0000313" key="2">
    <source>
        <dbReference type="EMBL" id="KAJ4480801.1"/>
    </source>
</evidence>
<feature type="compositionally biased region" description="Polar residues" evidence="1">
    <location>
        <begin position="478"/>
        <end position="493"/>
    </location>
</feature>
<organism evidence="2 3">
    <name type="scientific">Lentinula lateritia</name>
    <dbReference type="NCBI Taxonomy" id="40482"/>
    <lineage>
        <taxon>Eukaryota</taxon>
        <taxon>Fungi</taxon>
        <taxon>Dikarya</taxon>
        <taxon>Basidiomycota</taxon>
        <taxon>Agaricomycotina</taxon>
        <taxon>Agaricomycetes</taxon>
        <taxon>Agaricomycetidae</taxon>
        <taxon>Agaricales</taxon>
        <taxon>Marasmiineae</taxon>
        <taxon>Omphalotaceae</taxon>
        <taxon>Lentinula</taxon>
    </lineage>
</organism>
<comment type="caution">
    <text evidence="2">The sequence shown here is derived from an EMBL/GenBank/DDBJ whole genome shotgun (WGS) entry which is preliminary data.</text>
</comment>
<evidence type="ECO:0000256" key="1">
    <source>
        <dbReference type="SAM" id="MobiDB-lite"/>
    </source>
</evidence>
<keyword evidence="3" id="KW-1185">Reference proteome</keyword>
<protein>
    <recommendedName>
        <fullName evidence="4">Crinkler family protein</fullName>
    </recommendedName>
</protein>
<dbReference type="PANTHER" id="PTHR33129">
    <property type="entry name" value="PROTEIN KINASE DOMAIN-CONTAINING PROTEIN-RELATED"/>
    <property type="match status" value="1"/>
</dbReference>
<proteinExistence type="predicted"/>
<dbReference type="PANTHER" id="PTHR33129:SF1">
    <property type="entry name" value="ATP-BINDING PROTEIN"/>
    <property type="match status" value="1"/>
</dbReference>
<feature type="region of interest" description="Disordered" evidence="1">
    <location>
        <begin position="468"/>
        <end position="526"/>
    </location>
</feature>
<feature type="compositionally biased region" description="Basic and acidic residues" evidence="1">
    <location>
        <begin position="497"/>
        <end position="507"/>
    </location>
</feature>